<organism evidence="1 2">
    <name type="scientific">Lentzea jiangxiensis</name>
    <dbReference type="NCBI Taxonomy" id="641025"/>
    <lineage>
        <taxon>Bacteria</taxon>
        <taxon>Bacillati</taxon>
        <taxon>Actinomycetota</taxon>
        <taxon>Actinomycetes</taxon>
        <taxon>Pseudonocardiales</taxon>
        <taxon>Pseudonocardiaceae</taxon>
        <taxon>Lentzea</taxon>
    </lineage>
</organism>
<name>A0A1H0WM30_9PSEU</name>
<protein>
    <submittedName>
        <fullName evidence="1">Uncharacterized protein</fullName>
    </submittedName>
</protein>
<dbReference type="Proteomes" id="UP000199691">
    <property type="component" value="Unassembled WGS sequence"/>
</dbReference>
<reference evidence="2" key="1">
    <citation type="submission" date="2016-10" db="EMBL/GenBank/DDBJ databases">
        <authorList>
            <person name="Varghese N."/>
            <person name="Submissions S."/>
        </authorList>
    </citation>
    <scope>NUCLEOTIDE SEQUENCE [LARGE SCALE GENOMIC DNA]</scope>
    <source>
        <strain evidence="2">CGMCC 4.6609</strain>
    </source>
</reference>
<dbReference type="EMBL" id="FNIX01000020">
    <property type="protein sequence ID" value="SDP91754.1"/>
    <property type="molecule type" value="Genomic_DNA"/>
</dbReference>
<dbReference type="AlphaFoldDB" id="A0A1H0WM30"/>
<proteinExistence type="predicted"/>
<keyword evidence="2" id="KW-1185">Reference proteome</keyword>
<evidence type="ECO:0000313" key="2">
    <source>
        <dbReference type="Proteomes" id="UP000199691"/>
    </source>
</evidence>
<sequence length="82" mass="9143">MCPNSPDNHVLLRAARCILGLPADKTSKREVQTEMNFAAKLRARRAEARNRKAVARAIDMATTPSMRHELMAIAQAQVTTLR</sequence>
<accession>A0A1H0WM30</accession>
<gene>
    <name evidence="1" type="ORF">SAMN05421507_12094</name>
</gene>
<evidence type="ECO:0000313" key="1">
    <source>
        <dbReference type="EMBL" id="SDP91754.1"/>
    </source>
</evidence>